<protein>
    <submittedName>
        <fullName evidence="6">Molybdenum ABC transporter, substrate-binding protein ModA</fullName>
    </submittedName>
</protein>
<dbReference type="GO" id="GO:0015689">
    <property type="term" value="P:molybdate ion transport"/>
    <property type="evidence" value="ECO:0007669"/>
    <property type="project" value="InterPro"/>
</dbReference>
<comment type="similarity">
    <text evidence="1">Belongs to the bacterial solute-binding protein ModA family.</text>
</comment>
<dbReference type="GO" id="GO:0030973">
    <property type="term" value="F:molybdate ion binding"/>
    <property type="evidence" value="ECO:0007669"/>
    <property type="project" value="TreeGrafter"/>
</dbReference>
<feature type="signal peptide" evidence="5">
    <location>
        <begin position="1"/>
        <end position="26"/>
    </location>
</feature>
<dbReference type="PANTHER" id="PTHR30632:SF0">
    <property type="entry name" value="SULFATE-BINDING PROTEIN"/>
    <property type="match status" value="1"/>
</dbReference>
<dbReference type="InterPro" id="IPR005950">
    <property type="entry name" value="ModA"/>
</dbReference>
<feature type="compositionally biased region" description="Low complexity" evidence="4">
    <location>
        <begin position="29"/>
        <end position="58"/>
    </location>
</feature>
<dbReference type="PANTHER" id="PTHR30632">
    <property type="entry name" value="MOLYBDATE-BINDING PERIPLASMIC PROTEIN"/>
    <property type="match status" value="1"/>
</dbReference>
<organism evidence="6">
    <name type="scientific">uncultured Thermomicrobiales bacterium</name>
    <dbReference type="NCBI Taxonomy" id="1645740"/>
    <lineage>
        <taxon>Bacteria</taxon>
        <taxon>Pseudomonadati</taxon>
        <taxon>Thermomicrobiota</taxon>
        <taxon>Thermomicrobia</taxon>
        <taxon>Thermomicrobiales</taxon>
        <taxon>environmental samples</taxon>
    </lineage>
</organism>
<evidence type="ECO:0000256" key="5">
    <source>
        <dbReference type="SAM" id="SignalP"/>
    </source>
</evidence>
<feature type="region of interest" description="Disordered" evidence="4">
    <location>
        <begin position="25"/>
        <end position="58"/>
    </location>
</feature>
<dbReference type="AlphaFoldDB" id="A0A6J4V4R1"/>
<dbReference type="CDD" id="cd13538">
    <property type="entry name" value="PBP2_ModA_like_1"/>
    <property type="match status" value="1"/>
</dbReference>
<name>A0A6J4V4R1_9BACT</name>
<reference evidence="6" key="1">
    <citation type="submission" date="2020-02" db="EMBL/GenBank/DDBJ databases">
        <authorList>
            <person name="Meier V. D."/>
        </authorList>
    </citation>
    <scope>NUCLEOTIDE SEQUENCE</scope>
    <source>
        <strain evidence="6">AVDCRST_MAG73</strain>
    </source>
</reference>
<sequence length="310" mass="31097">MGDPVVRRFGAVVALILAMLATQVPGAPPTRSAPAARSASACPAPATPAAVPAAGSPTPAPDVAATPVAFPGGGGDLTVFAAASLTDAFERIATDLEAANEGLRIEFNFGGSQALVTQLAEGAEADVFASANTTQMTAAQDQGSIAGTPVTFVRNRLTIVVPRDNPGGVASAADLGDDGLDLVLAAADVPVGRYARDSVCLMGGDAATYGDGFVARVAANVVSEEEDVRDVLTRVQLGEADAGIVYVSDVTADVEGQVTEVEIPDAVNVVAAYPIAPVQGGDAALATAFIGYLLGPEGQATLQEYGFESP</sequence>
<evidence type="ECO:0000313" key="6">
    <source>
        <dbReference type="EMBL" id="CAA9566384.1"/>
    </source>
</evidence>
<dbReference type="EMBL" id="CADCWE010000270">
    <property type="protein sequence ID" value="CAA9566384.1"/>
    <property type="molecule type" value="Genomic_DNA"/>
</dbReference>
<gene>
    <name evidence="6" type="ORF">AVDCRST_MAG73-4168</name>
</gene>
<feature type="chain" id="PRO_5026998004" evidence="5">
    <location>
        <begin position="27"/>
        <end position="310"/>
    </location>
</feature>
<accession>A0A6J4V4R1</accession>
<dbReference type="SUPFAM" id="SSF53850">
    <property type="entry name" value="Periplasmic binding protein-like II"/>
    <property type="match status" value="1"/>
</dbReference>
<proteinExistence type="inferred from homology"/>
<dbReference type="GO" id="GO:0046872">
    <property type="term" value="F:metal ion binding"/>
    <property type="evidence" value="ECO:0007669"/>
    <property type="project" value="UniProtKB-KW"/>
</dbReference>
<keyword evidence="3 5" id="KW-0732">Signal</keyword>
<dbReference type="InterPro" id="IPR050682">
    <property type="entry name" value="ModA/WtpA"/>
</dbReference>
<keyword evidence="2" id="KW-0479">Metal-binding</keyword>
<dbReference type="Pfam" id="PF13531">
    <property type="entry name" value="SBP_bac_11"/>
    <property type="match status" value="1"/>
</dbReference>
<dbReference type="Gene3D" id="3.40.190.10">
    <property type="entry name" value="Periplasmic binding protein-like II"/>
    <property type="match status" value="2"/>
</dbReference>
<evidence type="ECO:0000256" key="3">
    <source>
        <dbReference type="ARBA" id="ARBA00022729"/>
    </source>
</evidence>
<evidence type="ECO:0000256" key="4">
    <source>
        <dbReference type="SAM" id="MobiDB-lite"/>
    </source>
</evidence>
<evidence type="ECO:0000256" key="1">
    <source>
        <dbReference type="ARBA" id="ARBA00009175"/>
    </source>
</evidence>
<evidence type="ECO:0000256" key="2">
    <source>
        <dbReference type="ARBA" id="ARBA00022723"/>
    </source>
</evidence>
<dbReference type="NCBIfam" id="TIGR01256">
    <property type="entry name" value="modA"/>
    <property type="match status" value="1"/>
</dbReference>